<keyword evidence="2" id="KW-1185">Reference proteome</keyword>
<gene>
    <name evidence="1" type="ORF">VNO80_04480</name>
</gene>
<proteinExistence type="predicted"/>
<protein>
    <submittedName>
        <fullName evidence="1">Uncharacterized protein</fullName>
    </submittedName>
</protein>
<accession>A0AAN9P0W8</accession>
<evidence type="ECO:0000313" key="2">
    <source>
        <dbReference type="Proteomes" id="UP001374584"/>
    </source>
</evidence>
<evidence type="ECO:0000313" key="1">
    <source>
        <dbReference type="EMBL" id="KAK7379028.1"/>
    </source>
</evidence>
<dbReference type="AlphaFoldDB" id="A0AAN9P0W8"/>
<dbReference type="EMBL" id="JAYMYR010000002">
    <property type="protein sequence ID" value="KAK7379028.1"/>
    <property type="molecule type" value="Genomic_DNA"/>
</dbReference>
<sequence>MNGGLGLTPSGTTTMNPLPTVKGLPASSFVSMMGFSSLLRTEKGNRVACPVGHVPGFCNLHHACAP</sequence>
<name>A0AAN9P0W8_PHACN</name>
<dbReference type="Proteomes" id="UP001374584">
    <property type="component" value="Unassembled WGS sequence"/>
</dbReference>
<organism evidence="1 2">
    <name type="scientific">Phaseolus coccineus</name>
    <name type="common">Scarlet runner bean</name>
    <name type="synonym">Phaseolus multiflorus</name>
    <dbReference type="NCBI Taxonomy" id="3886"/>
    <lineage>
        <taxon>Eukaryota</taxon>
        <taxon>Viridiplantae</taxon>
        <taxon>Streptophyta</taxon>
        <taxon>Embryophyta</taxon>
        <taxon>Tracheophyta</taxon>
        <taxon>Spermatophyta</taxon>
        <taxon>Magnoliopsida</taxon>
        <taxon>eudicotyledons</taxon>
        <taxon>Gunneridae</taxon>
        <taxon>Pentapetalae</taxon>
        <taxon>rosids</taxon>
        <taxon>fabids</taxon>
        <taxon>Fabales</taxon>
        <taxon>Fabaceae</taxon>
        <taxon>Papilionoideae</taxon>
        <taxon>50 kb inversion clade</taxon>
        <taxon>NPAAA clade</taxon>
        <taxon>indigoferoid/millettioid clade</taxon>
        <taxon>Phaseoleae</taxon>
        <taxon>Phaseolus</taxon>
    </lineage>
</organism>
<comment type="caution">
    <text evidence="1">The sequence shown here is derived from an EMBL/GenBank/DDBJ whole genome shotgun (WGS) entry which is preliminary data.</text>
</comment>
<reference evidence="1 2" key="1">
    <citation type="submission" date="2024-01" db="EMBL/GenBank/DDBJ databases">
        <title>The genomes of 5 underutilized Papilionoideae crops provide insights into root nodulation and disease resistanc.</title>
        <authorList>
            <person name="Jiang F."/>
        </authorList>
    </citation>
    <scope>NUCLEOTIDE SEQUENCE [LARGE SCALE GENOMIC DNA]</scope>
    <source>
        <strain evidence="1">JINMINGXINNONG_FW02</strain>
        <tissue evidence="1">Leaves</tissue>
    </source>
</reference>